<dbReference type="Proteomes" id="UP000510621">
    <property type="component" value="Chromosome"/>
</dbReference>
<accession>A0A7L6AUZ0</accession>
<reference evidence="1" key="1">
    <citation type="submission" date="2020-06" db="EMBL/GenBank/DDBJ databases">
        <title>Analysis procedures for assessing recovery of high quality, complete, closed genomes from Nanopore long read metagenome sequencing.</title>
        <authorList>
            <person name="Bessarab I."/>
            <person name="Arumugam K."/>
            <person name="Haryono M."/>
            <person name="Liu X."/>
            <person name="Roy S."/>
            <person name="Zuniga-Montanez R.E."/>
            <person name="Qiu G."/>
            <person name="Drautz-Moses D.I."/>
            <person name="Law Y.Y."/>
            <person name="Wuertz S."/>
            <person name="Lauro F.M."/>
            <person name="Huson D.H."/>
            <person name="Williams R.B."/>
        </authorList>
    </citation>
    <scope>NUCLEOTIDE SEQUENCE [LARGE SCALE GENOMIC DNA]</scope>
    <source>
        <strain evidence="1">SSD2</strain>
    </source>
</reference>
<organism evidence="1 2">
    <name type="scientific">Candidatus Thiothrix singaporensis</name>
    <dbReference type="NCBI Taxonomy" id="2799669"/>
    <lineage>
        <taxon>Bacteria</taxon>
        <taxon>Pseudomonadati</taxon>
        <taxon>Pseudomonadota</taxon>
        <taxon>Gammaproteobacteria</taxon>
        <taxon>Thiotrichales</taxon>
        <taxon>Thiotrichaceae</taxon>
        <taxon>Thiothrix</taxon>
    </lineage>
</organism>
<dbReference type="AlphaFoldDB" id="A0A7L6AUZ0"/>
<proteinExistence type="predicted"/>
<gene>
    <name evidence="1" type="ORF">HZT40_16255</name>
</gene>
<sequence>MTPTNLPHHFSTLEDSRMEHNKRHTLLGILASVVNAVCRPKVFLFHSHGYKTVSSAG</sequence>
<protein>
    <submittedName>
        <fullName evidence="1">Uncharacterized protein</fullName>
    </submittedName>
</protein>
<dbReference type="EMBL" id="CP059265">
    <property type="protein sequence ID" value="QLQ32888.1"/>
    <property type="molecule type" value="Genomic_DNA"/>
</dbReference>
<evidence type="ECO:0000313" key="1">
    <source>
        <dbReference type="EMBL" id="QLQ32888.1"/>
    </source>
</evidence>
<keyword evidence="2" id="KW-1185">Reference proteome</keyword>
<evidence type="ECO:0000313" key="2">
    <source>
        <dbReference type="Proteomes" id="UP000510621"/>
    </source>
</evidence>
<name>A0A7L6AUZ0_9GAMM</name>
<dbReference type="KEGG" id="this:HZT40_16255"/>